<feature type="region of interest" description="Disordered" evidence="1">
    <location>
        <begin position="31"/>
        <end position="57"/>
    </location>
</feature>
<organism evidence="2 3">
    <name type="scientific">Diacronema lutheri</name>
    <name type="common">Unicellular marine alga</name>
    <name type="synonym">Monochrysis lutheri</name>
    <dbReference type="NCBI Taxonomy" id="2081491"/>
    <lineage>
        <taxon>Eukaryota</taxon>
        <taxon>Haptista</taxon>
        <taxon>Haptophyta</taxon>
        <taxon>Pavlovophyceae</taxon>
        <taxon>Pavlovales</taxon>
        <taxon>Pavlovaceae</taxon>
        <taxon>Diacronema</taxon>
    </lineage>
</organism>
<dbReference type="Proteomes" id="UP000751190">
    <property type="component" value="Unassembled WGS sequence"/>
</dbReference>
<feature type="compositionally biased region" description="Pro residues" evidence="1">
    <location>
        <begin position="46"/>
        <end position="56"/>
    </location>
</feature>
<dbReference type="EMBL" id="JAGTXO010000005">
    <property type="protein sequence ID" value="KAG8467601.1"/>
    <property type="molecule type" value="Genomic_DNA"/>
</dbReference>
<evidence type="ECO:0000313" key="2">
    <source>
        <dbReference type="EMBL" id="KAG8467601.1"/>
    </source>
</evidence>
<dbReference type="SUPFAM" id="SSF52151">
    <property type="entry name" value="FabD/lysophospholipase-like"/>
    <property type="match status" value="1"/>
</dbReference>
<proteinExistence type="predicted"/>
<dbReference type="AlphaFoldDB" id="A0A8J6CDY8"/>
<gene>
    <name evidence="2" type="ORF">KFE25_006653</name>
</gene>
<evidence type="ECO:0008006" key="4">
    <source>
        <dbReference type="Google" id="ProtNLM"/>
    </source>
</evidence>
<evidence type="ECO:0000256" key="1">
    <source>
        <dbReference type="SAM" id="MobiDB-lite"/>
    </source>
</evidence>
<feature type="compositionally biased region" description="Gly residues" evidence="1">
    <location>
        <begin position="768"/>
        <end position="779"/>
    </location>
</feature>
<accession>A0A8J6CDY8</accession>
<protein>
    <recommendedName>
        <fullName evidence="4">PNPLA domain-containing protein</fullName>
    </recommendedName>
</protein>
<comment type="caution">
    <text evidence="2">The sequence shown here is derived from an EMBL/GenBank/DDBJ whole genome shotgun (WGS) entry which is preliminary data.</text>
</comment>
<keyword evidence="3" id="KW-1185">Reference proteome</keyword>
<feature type="compositionally biased region" description="Low complexity" evidence="1">
    <location>
        <begin position="719"/>
        <end position="734"/>
    </location>
</feature>
<dbReference type="InterPro" id="IPR016035">
    <property type="entry name" value="Acyl_Trfase/lysoPLipase"/>
</dbReference>
<name>A0A8J6CDY8_DIALT</name>
<reference evidence="2" key="1">
    <citation type="submission" date="2021-05" db="EMBL/GenBank/DDBJ databases">
        <title>The genome of the haptophyte Pavlova lutheri (Diacronema luteri, Pavlovales) - a model for lipid biosynthesis in eukaryotic algae.</title>
        <authorList>
            <person name="Hulatt C.J."/>
            <person name="Posewitz M.C."/>
        </authorList>
    </citation>
    <scope>NUCLEOTIDE SEQUENCE</scope>
    <source>
        <strain evidence="2">NIVA-4/92</strain>
    </source>
</reference>
<feature type="region of interest" description="Disordered" evidence="1">
    <location>
        <begin position="714"/>
        <end position="779"/>
    </location>
</feature>
<sequence length="779" mass="74463">MALRRRQVAVEALLVVAGVCVGIAASRRGSADAPSHTRVARHAQQPPSPAAPPAPRGPLRACSGRYSALAIDGSGAGALGAAQLLAELEARVNQLSPRGTAASIGDRFDVIVGASGGALSAALLAAGERASDVARMWADAPGAVCSRTLAYCTADDRAALASTCAPPVAQLSRLGCGGGSESAAAAPRANASAVGAAVPTPRCAGALARCAGGAPLIRHDGLLALTRGLAPPDGPAAGRGTLPNRTRGRLPASSATLAAAVGARRALALLASDARARETVAFSTLGWTSALARVETRPYNLAELLAGAMAAPLVFAPVEARGAPADGRPAGGQAGAGGAGVGAAAAGSAAGAASGACATTDGARGAPSVGLPAEKGRARSTPSAALAARGSGCAGVVPAPADVAPALVLADAAPAFPNSATLALELAQALASAREGSACALPAAQLVLVSIGSGAGAAAAGSAGAWAPSVARVLAPPGASESALRWLAALAGAGDPAVWHGGPDLRAAEAAGTLGTRAPAVDQRAAWGPLRLVFAPFTRAAPAATAAGPLGGGPALLSGAAAAGLDALVHLALAARYARAAPSSGSGEGDGGYWRIHLATPLARRLASAALCDAPVESLAAALAAARDAASAQATQLAVLASRLAPRALGAPAPAAGGASTAGGSDGAARAAADLAYCRRSGEAWKRLAAGAGSPGARAALGVESPRVDGMRAAVQPESAASAAWSRAASSHASQPPPPPPPRAPGAGAAPPPSFPPPWLFPAAAGRAAGGAAAGPGPV</sequence>
<feature type="compositionally biased region" description="Pro residues" evidence="1">
    <location>
        <begin position="735"/>
        <end position="760"/>
    </location>
</feature>
<evidence type="ECO:0000313" key="3">
    <source>
        <dbReference type="Proteomes" id="UP000751190"/>
    </source>
</evidence>
<dbReference type="Gene3D" id="3.40.1090.10">
    <property type="entry name" value="Cytosolic phospholipase A2 catalytic domain"/>
    <property type="match status" value="1"/>
</dbReference>